<dbReference type="PANTHER" id="PTHR34704">
    <property type="entry name" value="ATPASE"/>
    <property type="match status" value="1"/>
</dbReference>
<dbReference type="AlphaFoldDB" id="A0A927YPI1"/>
<dbReference type="PANTHER" id="PTHR34704:SF1">
    <property type="entry name" value="ATPASE"/>
    <property type="match status" value="1"/>
</dbReference>
<accession>A0A927YPI1</accession>
<keyword evidence="3" id="KW-0547">Nucleotide-binding</keyword>
<gene>
    <name evidence="3" type="ORF">E7272_01670</name>
</gene>
<dbReference type="SUPFAM" id="SSF52540">
    <property type="entry name" value="P-loop containing nucleoside triphosphate hydrolases"/>
    <property type="match status" value="1"/>
</dbReference>
<evidence type="ECO:0000259" key="2">
    <source>
        <dbReference type="Pfam" id="PF03008"/>
    </source>
</evidence>
<dbReference type="InterPro" id="IPR004256">
    <property type="entry name" value="DUF234"/>
</dbReference>
<keyword evidence="3" id="KW-0067">ATP-binding</keyword>
<evidence type="ECO:0000313" key="3">
    <source>
        <dbReference type="EMBL" id="MBE5918528.1"/>
    </source>
</evidence>
<dbReference type="GO" id="GO:0005524">
    <property type="term" value="F:ATP binding"/>
    <property type="evidence" value="ECO:0007669"/>
    <property type="project" value="UniProtKB-KW"/>
</dbReference>
<protein>
    <submittedName>
        <fullName evidence="3">ATP-binding protein</fullName>
    </submittedName>
</protein>
<reference evidence="3" key="1">
    <citation type="submission" date="2019-04" db="EMBL/GenBank/DDBJ databases">
        <title>Evolution of Biomass-Degrading Anaerobic Consortia Revealed by Metagenomics.</title>
        <authorList>
            <person name="Peng X."/>
        </authorList>
    </citation>
    <scope>NUCLEOTIDE SEQUENCE</scope>
    <source>
        <strain evidence="3">SIG311</strain>
    </source>
</reference>
<dbReference type="Pfam" id="PF03008">
    <property type="entry name" value="DUF234"/>
    <property type="match status" value="1"/>
</dbReference>
<dbReference type="Proteomes" id="UP000766246">
    <property type="component" value="Unassembled WGS sequence"/>
</dbReference>
<evidence type="ECO:0000259" key="1">
    <source>
        <dbReference type="Pfam" id="PF01637"/>
    </source>
</evidence>
<dbReference type="InterPro" id="IPR011579">
    <property type="entry name" value="ATPase_dom"/>
</dbReference>
<feature type="domain" description="DUF234" evidence="2">
    <location>
        <begin position="332"/>
        <end position="414"/>
    </location>
</feature>
<proteinExistence type="predicted"/>
<evidence type="ECO:0000313" key="4">
    <source>
        <dbReference type="Proteomes" id="UP000766246"/>
    </source>
</evidence>
<name>A0A927YPI1_9FIRM</name>
<sequence>MIIGREKELERLNSTLQDDYSHFVAIYGRIRIGKTFLIREAFNYRFTFQHVGLSEGGLKDQLFAFESSIKDASGKPEKKRKNWLEAFEDLKDVIRNSTEKKKIIFIDELSWMDTQNSDLMVALENFWNGWASGRRDVVLIVCASATSWMLSKIVHNKGGLYNRLTEQIHLQSFTLSECREYVQSKNLVLTESQILQYYMIFGGVPFYWGFLKKGLSLPQNIDEILFAKNAPLADEFKYLYSSIFKKPETYIKIIETLATKKVGMTREEIIANSGIANSGDLTKKLEELESCGFIRKYDSFGMKKKNAVYQLIDNYTLFYYQFLKNKPSDERFWSNQINMPQINTWQGLAFERVCLEHISQIKSKLGISGVQTDVNSWYCTRDVDKGINGSQIDLLIVRRDQVINLCEIKFSNSDFTVTESVDESIRKKIADFVNITKTKYAIYPTLITTYGMVQNSYSGNIQSVITLKDLFT</sequence>
<dbReference type="Pfam" id="PF01637">
    <property type="entry name" value="ATPase_2"/>
    <property type="match status" value="1"/>
</dbReference>
<comment type="caution">
    <text evidence="3">The sequence shown here is derived from an EMBL/GenBank/DDBJ whole genome shotgun (WGS) entry which is preliminary data.</text>
</comment>
<dbReference type="Gene3D" id="3.40.50.300">
    <property type="entry name" value="P-loop containing nucleotide triphosphate hydrolases"/>
    <property type="match status" value="2"/>
</dbReference>
<dbReference type="InterPro" id="IPR027417">
    <property type="entry name" value="P-loop_NTPase"/>
</dbReference>
<dbReference type="EMBL" id="SVER01000003">
    <property type="protein sequence ID" value="MBE5918528.1"/>
    <property type="molecule type" value="Genomic_DNA"/>
</dbReference>
<feature type="domain" description="ATPase" evidence="1">
    <location>
        <begin position="5"/>
        <end position="205"/>
    </location>
</feature>
<organism evidence="3 4">
    <name type="scientific">Pseudobutyrivibrio ruminis</name>
    <dbReference type="NCBI Taxonomy" id="46206"/>
    <lineage>
        <taxon>Bacteria</taxon>
        <taxon>Bacillati</taxon>
        <taxon>Bacillota</taxon>
        <taxon>Clostridia</taxon>
        <taxon>Lachnospirales</taxon>
        <taxon>Lachnospiraceae</taxon>
        <taxon>Pseudobutyrivibrio</taxon>
    </lineage>
</organism>